<sequence length="119" mass="12501">ATPRGAAAAPAQGPGGPAAPCPAAESDVYDMDWSSVCHQASIGRDSSPRPAVLDMMLRKTKQMEDQLMWLRGMIKPQDQEDLSRIDRLDEQLDGQVQAAEHPAAAAARPAAVDAGALGP</sequence>
<feature type="region of interest" description="Disordered" evidence="1">
    <location>
        <begin position="95"/>
        <end position="119"/>
    </location>
</feature>
<reference evidence="2" key="1">
    <citation type="submission" date="2023-10" db="EMBL/GenBank/DDBJ databases">
        <authorList>
            <person name="Chen Y."/>
            <person name="Shah S."/>
            <person name="Dougan E. K."/>
            <person name="Thang M."/>
            <person name="Chan C."/>
        </authorList>
    </citation>
    <scope>NUCLEOTIDE SEQUENCE [LARGE SCALE GENOMIC DNA]</scope>
</reference>
<evidence type="ECO:0000313" key="3">
    <source>
        <dbReference type="Proteomes" id="UP001189429"/>
    </source>
</evidence>
<comment type="caution">
    <text evidence="2">The sequence shown here is derived from an EMBL/GenBank/DDBJ whole genome shotgun (WGS) entry which is preliminary data.</text>
</comment>
<keyword evidence="3" id="KW-1185">Reference proteome</keyword>
<feature type="region of interest" description="Disordered" evidence="1">
    <location>
        <begin position="1"/>
        <end position="25"/>
    </location>
</feature>
<name>A0ABN9PG84_9DINO</name>
<dbReference type="Proteomes" id="UP001189429">
    <property type="component" value="Unassembled WGS sequence"/>
</dbReference>
<gene>
    <name evidence="2" type="ORF">PCOR1329_LOCUS1776</name>
</gene>
<dbReference type="EMBL" id="CAUYUJ010000440">
    <property type="protein sequence ID" value="CAK0790518.1"/>
    <property type="molecule type" value="Genomic_DNA"/>
</dbReference>
<feature type="compositionally biased region" description="Low complexity" evidence="1">
    <location>
        <begin position="1"/>
        <end position="12"/>
    </location>
</feature>
<proteinExistence type="predicted"/>
<feature type="compositionally biased region" description="Low complexity" evidence="1">
    <location>
        <begin position="98"/>
        <end position="119"/>
    </location>
</feature>
<accession>A0ABN9PG84</accession>
<feature type="non-terminal residue" evidence="2">
    <location>
        <position position="1"/>
    </location>
</feature>
<organism evidence="2 3">
    <name type="scientific">Prorocentrum cordatum</name>
    <dbReference type="NCBI Taxonomy" id="2364126"/>
    <lineage>
        <taxon>Eukaryota</taxon>
        <taxon>Sar</taxon>
        <taxon>Alveolata</taxon>
        <taxon>Dinophyceae</taxon>
        <taxon>Prorocentrales</taxon>
        <taxon>Prorocentraceae</taxon>
        <taxon>Prorocentrum</taxon>
    </lineage>
</organism>
<feature type="non-terminal residue" evidence="2">
    <location>
        <position position="119"/>
    </location>
</feature>
<evidence type="ECO:0000313" key="2">
    <source>
        <dbReference type="EMBL" id="CAK0790518.1"/>
    </source>
</evidence>
<evidence type="ECO:0000256" key="1">
    <source>
        <dbReference type="SAM" id="MobiDB-lite"/>
    </source>
</evidence>
<protein>
    <submittedName>
        <fullName evidence="2">Uncharacterized protein</fullName>
    </submittedName>
</protein>